<organism evidence="9 10">
    <name type="scientific">Candidatus Coprovicinus avistercoris</name>
    <dbReference type="NCBI Taxonomy" id="2840754"/>
    <lineage>
        <taxon>Bacteria</taxon>
        <taxon>Bacillati</taxon>
        <taxon>Actinomycetota</taxon>
        <taxon>Coriobacteriia</taxon>
        <taxon>Coriobacteriales</taxon>
        <taxon>Coriobacteriaceae</taxon>
        <taxon>Coriobacteriaceae incertae sedis</taxon>
        <taxon>Candidatus Coprovicinus</taxon>
    </lineage>
</organism>
<keyword evidence="5 7" id="KW-0443">Lipid metabolism</keyword>
<keyword evidence="3 7" id="KW-0597">Phosphoprotein</keyword>
<keyword evidence="2 7" id="KW-0444">Lipid biosynthesis</keyword>
<dbReference type="AlphaFoldDB" id="A0A9D1HY23"/>
<protein>
    <recommendedName>
        <fullName evidence="7">Acyl carrier protein</fullName>
        <shortName evidence="7">ACP</shortName>
    </recommendedName>
</protein>
<evidence type="ECO:0000256" key="6">
    <source>
        <dbReference type="ARBA" id="ARBA00023160"/>
    </source>
</evidence>
<accession>A0A9D1HY23</accession>
<keyword evidence="7" id="KW-0963">Cytoplasm</keyword>
<keyword evidence="4 7" id="KW-0276">Fatty acid metabolism</keyword>
<evidence type="ECO:0000259" key="8">
    <source>
        <dbReference type="PROSITE" id="PS50075"/>
    </source>
</evidence>
<sequence length="78" mass="8301">MDRAAILDTVIQLVSETLGVDASSVNEDTTFASLNADSFDMLELVTSMEDEFGMAFDESQLSSIITVHDAVDAIAAAQ</sequence>
<dbReference type="Gene3D" id="1.10.1200.10">
    <property type="entry name" value="ACP-like"/>
    <property type="match status" value="1"/>
</dbReference>
<reference evidence="9" key="1">
    <citation type="submission" date="2020-10" db="EMBL/GenBank/DDBJ databases">
        <authorList>
            <person name="Gilroy R."/>
        </authorList>
    </citation>
    <scope>NUCLEOTIDE SEQUENCE</scope>
    <source>
        <strain evidence="9">ChiHjej12B11-29160</strain>
    </source>
</reference>
<dbReference type="InterPro" id="IPR009081">
    <property type="entry name" value="PP-bd_ACP"/>
</dbReference>
<dbReference type="InterPro" id="IPR003231">
    <property type="entry name" value="ACP"/>
</dbReference>
<dbReference type="Pfam" id="PF00550">
    <property type="entry name" value="PP-binding"/>
    <property type="match status" value="1"/>
</dbReference>
<evidence type="ECO:0000256" key="3">
    <source>
        <dbReference type="ARBA" id="ARBA00022553"/>
    </source>
</evidence>
<evidence type="ECO:0000256" key="1">
    <source>
        <dbReference type="ARBA" id="ARBA00022450"/>
    </source>
</evidence>
<dbReference type="InterPro" id="IPR036736">
    <property type="entry name" value="ACP-like_sf"/>
</dbReference>
<keyword evidence="1 7" id="KW-0596">Phosphopantetheine</keyword>
<reference evidence="9" key="2">
    <citation type="journal article" date="2021" name="PeerJ">
        <title>Extensive microbial diversity within the chicken gut microbiome revealed by metagenomics and culture.</title>
        <authorList>
            <person name="Gilroy R."/>
            <person name="Ravi A."/>
            <person name="Getino M."/>
            <person name="Pursley I."/>
            <person name="Horton D.L."/>
            <person name="Alikhan N.F."/>
            <person name="Baker D."/>
            <person name="Gharbi K."/>
            <person name="Hall N."/>
            <person name="Watson M."/>
            <person name="Adriaenssens E.M."/>
            <person name="Foster-Nyarko E."/>
            <person name="Jarju S."/>
            <person name="Secka A."/>
            <person name="Antonio M."/>
            <person name="Oren A."/>
            <person name="Chaudhuri R.R."/>
            <person name="La Ragione R."/>
            <person name="Hildebrand F."/>
            <person name="Pallen M.J."/>
        </authorList>
    </citation>
    <scope>NUCLEOTIDE SEQUENCE</scope>
    <source>
        <strain evidence="9">ChiHjej12B11-29160</strain>
    </source>
</reference>
<feature type="modified residue" description="O-(pantetheine 4'-phosphoryl)serine" evidence="7">
    <location>
        <position position="38"/>
    </location>
</feature>
<evidence type="ECO:0000256" key="5">
    <source>
        <dbReference type="ARBA" id="ARBA00023098"/>
    </source>
</evidence>
<comment type="caution">
    <text evidence="9">The sequence shown here is derived from an EMBL/GenBank/DDBJ whole genome shotgun (WGS) entry which is preliminary data.</text>
</comment>
<dbReference type="PANTHER" id="PTHR20863">
    <property type="entry name" value="ACYL CARRIER PROTEIN"/>
    <property type="match status" value="1"/>
</dbReference>
<dbReference type="GO" id="GO:0000035">
    <property type="term" value="F:acyl binding"/>
    <property type="evidence" value="ECO:0007669"/>
    <property type="project" value="TreeGrafter"/>
</dbReference>
<name>A0A9D1HY23_9ACTN</name>
<comment type="similarity">
    <text evidence="7">Belongs to the acyl carrier protein (ACP) family.</text>
</comment>
<dbReference type="GO" id="GO:0009245">
    <property type="term" value="P:lipid A biosynthetic process"/>
    <property type="evidence" value="ECO:0007669"/>
    <property type="project" value="TreeGrafter"/>
</dbReference>
<dbReference type="HAMAP" id="MF_01217">
    <property type="entry name" value="Acyl_carrier"/>
    <property type="match status" value="1"/>
</dbReference>
<evidence type="ECO:0000256" key="4">
    <source>
        <dbReference type="ARBA" id="ARBA00022832"/>
    </source>
</evidence>
<proteinExistence type="inferred from homology"/>
<evidence type="ECO:0000256" key="2">
    <source>
        <dbReference type="ARBA" id="ARBA00022516"/>
    </source>
</evidence>
<comment type="subcellular location">
    <subcellularLocation>
        <location evidence="7">Cytoplasm</location>
    </subcellularLocation>
</comment>
<feature type="domain" description="Carrier" evidence="8">
    <location>
        <begin position="4"/>
        <end position="78"/>
    </location>
</feature>
<dbReference type="SUPFAM" id="SSF47336">
    <property type="entry name" value="ACP-like"/>
    <property type="match status" value="1"/>
</dbReference>
<dbReference type="GO" id="GO:0005829">
    <property type="term" value="C:cytosol"/>
    <property type="evidence" value="ECO:0007669"/>
    <property type="project" value="TreeGrafter"/>
</dbReference>
<dbReference type="Proteomes" id="UP000824078">
    <property type="component" value="Unassembled WGS sequence"/>
</dbReference>
<comment type="PTM">
    <text evidence="7">4'-phosphopantetheine is transferred from CoA to a specific serine of apo-ACP by AcpS. This modification is essential for activity because fatty acids are bound in thioester linkage to the sulfhydryl of the prosthetic group.</text>
</comment>
<evidence type="ECO:0000313" key="10">
    <source>
        <dbReference type="Proteomes" id="UP000824078"/>
    </source>
</evidence>
<dbReference type="PROSITE" id="PS50075">
    <property type="entry name" value="CARRIER"/>
    <property type="match status" value="1"/>
</dbReference>
<comment type="pathway">
    <text evidence="7">Lipid metabolism; fatty acid biosynthesis.</text>
</comment>
<keyword evidence="6 7" id="KW-0275">Fatty acid biosynthesis</keyword>
<dbReference type="PANTHER" id="PTHR20863:SF76">
    <property type="entry name" value="CARRIER DOMAIN-CONTAINING PROTEIN"/>
    <property type="match status" value="1"/>
</dbReference>
<comment type="function">
    <text evidence="7">Carrier of the growing fatty acid chain in fatty acid biosynthesis.</text>
</comment>
<dbReference type="GO" id="GO:0016020">
    <property type="term" value="C:membrane"/>
    <property type="evidence" value="ECO:0007669"/>
    <property type="project" value="GOC"/>
</dbReference>
<dbReference type="EMBL" id="DVMQ01000003">
    <property type="protein sequence ID" value="HIU23425.1"/>
    <property type="molecule type" value="Genomic_DNA"/>
</dbReference>
<evidence type="ECO:0000256" key="7">
    <source>
        <dbReference type="HAMAP-Rule" id="MF_01217"/>
    </source>
</evidence>
<gene>
    <name evidence="7" type="primary">acpP</name>
    <name evidence="9" type="ORF">IAD17_00655</name>
</gene>
<evidence type="ECO:0000313" key="9">
    <source>
        <dbReference type="EMBL" id="HIU23425.1"/>
    </source>
</evidence>
<dbReference type="GO" id="GO:0000036">
    <property type="term" value="F:acyl carrier activity"/>
    <property type="evidence" value="ECO:0007669"/>
    <property type="project" value="UniProtKB-UniRule"/>
</dbReference>